<protein>
    <submittedName>
        <fullName evidence="1">Uncharacterized protein</fullName>
    </submittedName>
</protein>
<evidence type="ECO:0000313" key="1">
    <source>
        <dbReference type="EMBL" id="GCB33110.1"/>
    </source>
</evidence>
<gene>
    <name evidence="1" type="ORF">KGMB02408_00550</name>
</gene>
<keyword evidence="2" id="KW-1185">Reference proteome</keyword>
<accession>A0A401LNG4</accession>
<sequence length="254" mass="29723">MIHRLVYKRGSINSDETIKAEPTKDVISVRFTPDELIFDKDFYFRNEFINEYIKRYSTVNPEIKFIYNGTEILSPHGMKDFIEWKFDDLLLPTIHISGKGIDLAINAARNLNGKVKNQYTSFNNAWNGYYSPETKSFITSTVTTLNNYYGLSLNIENYYGLMLQPADEHNPKEFYMHEERFPGNLVGALWIKINDPLYNISQRRTLSSKWLDKAQTITVEDFVSKFIETELPKYLNANPESTKRLKDILMKKQL</sequence>
<organism evidence="1 2">
    <name type="scientific">Bacteroides faecalis</name>
    <dbReference type="NCBI Taxonomy" id="2447885"/>
    <lineage>
        <taxon>Bacteria</taxon>
        <taxon>Pseudomonadati</taxon>
        <taxon>Bacteroidota</taxon>
        <taxon>Bacteroidia</taxon>
        <taxon>Bacteroidales</taxon>
        <taxon>Bacteroidaceae</taxon>
        <taxon>Bacteroides</taxon>
    </lineage>
</organism>
<dbReference type="Proteomes" id="UP000288079">
    <property type="component" value="Unassembled WGS sequence"/>
</dbReference>
<reference evidence="1 2" key="1">
    <citation type="submission" date="2018-10" db="EMBL/GenBank/DDBJ databases">
        <title>Draft Genome Sequence of Bacteroides sp. KCTC 15687.</title>
        <authorList>
            <person name="Yu S.Y."/>
            <person name="Kim J.S."/>
            <person name="Oh B.S."/>
            <person name="Park S.H."/>
            <person name="Kang S.W."/>
            <person name="Park J.E."/>
            <person name="Choi S.H."/>
            <person name="Han K.I."/>
            <person name="Lee K.C."/>
            <person name="Eom M.K."/>
            <person name="Suh M.K."/>
            <person name="Lee D.H."/>
            <person name="Yoon H."/>
            <person name="Kim B."/>
            <person name="Yang S.J."/>
            <person name="Lee J.S."/>
            <person name="Lee J.H."/>
        </authorList>
    </citation>
    <scope>NUCLEOTIDE SEQUENCE [LARGE SCALE GENOMIC DNA]</scope>
    <source>
        <strain evidence="1 2">KCTC 15687</strain>
    </source>
</reference>
<comment type="caution">
    <text evidence="1">The sequence shown here is derived from an EMBL/GenBank/DDBJ whole genome shotgun (WGS) entry which is preliminary data.</text>
</comment>
<evidence type="ECO:0000313" key="2">
    <source>
        <dbReference type="Proteomes" id="UP000288079"/>
    </source>
</evidence>
<proteinExistence type="predicted"/>
<dbReference type="InterPro" id="IPR036890">
    <property type="entry name" value="HATPase_C_sf"/>
</dbReference>
<dbReference type="Gene3D" id="3.30.565.10">
    <property type="entry name" value="Histidine kinase-like ATPase, C-terminal domain"/>
    <property type="match status" value="1"/>
</dbReference>
<dbReference type="RefSeq" id="WP_125039533.1">
    <property type="nucleotide sequence ID" value="NZ_BHWB01000001.1"/>
</dbReference>
<name>A0A401LNG4_9BACE</name>
<dbReference type="AlphaFoldDB" id="A0A401LNG4"/>
<dbReference type="EMBL" id="BHWB01000001">
    <property type="protein sequence ID" value="GCB33110.1"/>
    <property type="molecule type" value="Genomic_DNA"/>
</dbReference>